<gene>
    <name evidence="5" type="primary">SERPINA5</name>
</gene>
<dbReference type="GO" id="GO:0001972">
    <property type="term" value="F:retinoic acid binding"/>
    <property type="evidence" value="ECO:0007669"/>
    <property type="project" value="Ensembl"/>
</dbReference>
<dbReference type="GO" id="GO:0070062">
    <property type="term" value="C:extracellular exosome"/>
    <property type="evidence" value="ECO:0007669"/>
    <property type="project" value="Ensembl"/>
</dbReference>
<reference evidence="6" key="3">
    <citation type="submission" date="2018-12" db="EMBL/GenBank/DDBJ databases">
        <title>G10K-VGP greater horseshoe bat female genome, primary haplotype.</title>
        <authorList>
            <person name="Teeling E."/>
            <person name="Myers G."/>
            <person name="Vernes S."/>
            <person name="Pippel M."/>
            <person name="Winkler S."/>
            <person name="Fedrigo O."/>
            <person name="Rhie A."/>
            <person name="Koren S."/>
            <person name="Phillippy A."/>
            <person name="Lewin H."/>
            <person name="Damas J."/>
            <person name="Howe K."/>
            <person name="Mountcastle J."/>
            <person name="Jarvis E.D."/>
        </authorList>
    </citation>
    <scope>NUCLEOTIDE SEQUENCE [LARGE SCALE GENOMIC DNA]</scope>
</reference>
<dbReference type="InParanoid" id="A0A671EJG2"/>
<dbReference type="GO" id="GO:0036027">
    <property type="term" value="C:protein C inhibitor-PLAU complex"/>
    <property type="evidence" value="ECO:0007669"/>
    <property type="project" value="Ensembl"/>
</dbReference>
<evidence type="ECO:0000313" key="6">
    <source>
        <dbReference type="Proteomes" id="UP000472240"/>
    </source>
</evidence>
<dbReference type="GO" id="GO:0004867">
    <property type="term" value="F:serine-type endopeptidase inhibitor activity"/>
    <property type="evidence" value="ECO:0007669"/>
    <property type="project" value="Ensembl"/>
</dbReference>
<dbReference type="FunFam" id="2.30.39.10:FF:000002">
    <property type="entry name" value="Serpin family D member 1"/>
    <property type="match status" value="1"/>
</dbReference>
<dbReference type="InterPro" id="IPR000215">
    <property type="entry name" value="Serpin_fam"/>
</dbReference>
<dbReference type="InterPro" id="IPR042185">
    <property type="entry name" value="Serpin_sf_2"/>
</dbReference>
<dbReference type="FunFam" id="3.30.497.10:FF:000001">
    <property type="entry name" value="Serine protease inhibitor"/>
    <property type="match status" value="1"/>
</dbReference>
<dbReference type="FunCoup" id="A0A671EJG2">
    <property type="interactions" value="73"/>
</dbReference>
<dbReference type="GO" id="GO:0036028">
    <property type="term" value="C:protein C inhibitor-thrombin complex"/>
    <property type="evidence" value="ECO:0007669"/>
    <property type="project" value="Ensembl"/>
</dbReference>
<dbReference type="OMA" id="QVPMMNR"/>
<reference evidence="5" key="4">
    <citation type="submission" date="2025-08" db="UniProtKB">
        <authorList>
            <consortium name="Ensembl"/>
        </authorList>
    </citation>
    <scope>IDENTIFICATION</scope>
</reference>
<dbReference type="GO" id="GO:0031094">
    <property type="term" value="C:platelet dense tubular network"/>
    <property type="evidence" value="ECO:0007669"/>
    <property type="project" value="Ensembl"/>
</dbReference>
<name>A0A671EJG2_RHIFE</name>
<reference evidence="5 6" key="1">
    <citation type="journal article" date="2015" name="Annu Rev Anim Biosci">
        <title>The Genome 10K Project: a way forward.</title>
        <authorList>
            <person name="Koepfli K.P."/>
            <person name="Paten B."/>
            <person name="O'Brien S.J."/>
            <person name="Koepfli K.P."/>
            <person name="Paten B."/>
            <person name="Antunes A."/>
            <person name="Belov K."/>
            <person name="Bustamante C."/>
            <person name="Castoe T.A."/>
            <person name="Clawson H."/>
            <person name="Crawford A.J."/>
            <person name="Diekhans M."/>
            <person name="Distel D."/>
            <person name="Durbin R."/>
            <person name="Earl D."/>
            <person name="Fujita M.K."/>
            <person name="Gamble T."/>
            <person name="Georges A."/>
            <person name="Gemmell N."/>
            <person name="Gilbert M.T."/>
            <person name="Graves J.M."/>
            <person name="Green R.E."/>
            <person name="Hickey G."/>
            <person name="Jarvis E.D."/>
            <person name="Johnson W."/>
            <person name="Komissarov A."/>
            <person name="Korf I."/>
            <person name="Kuhn R."/>
            <person name="Larkin D.M."/>
            <person name="Lewin H."/>
            <person name="Lopez J.V."/>
            <person name="Ma J."/>
            <person name="Marques-Bonet T."/>
            <person name="Miller W."/>
            <person name="Murphy R."/>
            <person name="Pevzner P."/>
            <person name="Shapiro B."/>
            <person name="Steiner C."/>
            <person name="Tamazian G."/>
            <person name="Venkatesh B."/>
            <person name="Wang J."/>
            <person name="Wayne R."/>
            <person name="Wiley E."/>
            <person name="Yang H."/>
            <person name="Zhang G."/>
            <person name="Haussler D."/>
            <person name="Ryder O."/>
            <person name="O'Brien S.J."/>
        </authorList>
    </citation>
    <scope>NUCLEOTIDE SEQUENCE</scope>
</reference>
<comment type="similarity">
    <text evidence="1 2">Belongs to the serpin family.</text>
</comment>
<dbReference type="InterPro" id="IPR036186">
    <property type="entry name" value="Serpin_sf"/>
</dbReference>
<dbReference type="Gene3D" id="2.30.39.10">
    <property type="entry name" value="Alpha-1-antitrypsin, domain 1"/>
    <property type="match status" value="1"/>
</dbReference>
<dbReference type="GO" id="GO:0097183">
    <property type="term" value="C:protein C inhibitor-coagulation factor XI complex"/>
    <property type="evidence" value="ECO:0007669"/>
    <property type="project" value="Ensembl"/>
</dbReference>
<proteinExistence type="inferred from homology"/>
<dbReference type="Proteomes" id="UP000472240">
    <property type="component" value="Chromosome 6"/>
</dbReference>
<evidence type="ECO:0000256" key="2">
    <source>
        <dbReference type="RuleBase" id="RU000411"/>
    </source>
</evidence>
<keyword evidence="3" id="KW-0732">Signal</keyword>
<feature type="domain" description="Serpin" evidence="4">
    <location>
        <begin position="49"/>
        <end position="409"/>
    </location>
</feature>
<dbReference type="GeneTree" id="ENSGT00940000162217"/>
<feature type="chain" id="PRO_5025367845" evidence="3">
    <location>
        <begin position="19"/>
        <end position="425"/>
    </location>
</feature>
<keyword evidence="6" id="KW-1185">Reference proteome</keyword>
<dbReference type="GO" id="GO:0031210">
    <property type="term" value="F:phosphatidylcholine binding"/>
    <property type="evidence" value="ECO:0007669"/>
    <property type="project" value="Ensembl"/>
</dbReference>
<dbReference type="GO" id="GO:0002020">
    <property type="term" value="F:protease binding"/>
    <property type="evidence" value="ECO:0007669"/>
    <property type="project" value="Ensembl"/>
</dbReference>
<organism evidence="5 6">
    <name type="scientific">Rhinolophus ferrumequinum</name>
    <name type="common">Greater horseshoe bat</name>
    <dbReference type="NCBI Taxonomy" id="59479"/>
    <lineage>
        <taxon>Eukaryota</taxon>
        <taxon>Metazoa</taxon>
        <taxon>Chordata</taxon>
        <taxon>Craniata</taxon>
        <taxon>Vertebrata</taxon>
        <taxon>Euteleostomi</taxon>
        <taxon>Mammalia</taxon>
        <taxon>Eutheria</taxon>
        <taxon>Laurasiatheria</taxon>
        <taxon>Chiroptera</taxon>
        <taxon>Yinpterochiroptera</taxon>
        <taxon>Rhinolophoidea</taxon>
        <taxon>Rhinolophidae</taxon>
        <taxon>Rhinolophinae</taxon>
        <taxon>Rhinolophus</taxon>
    </lineage>
</organism>
<dbReference type="GO" id="GO:0009897">
    <property type="term" value="C:external side of plasma membrane"/>
    <property type="evidence" value="ECO:0007669"/>
    <property type="project" value="Ensembl"/>
</dbReference>
<dbReference type="InterPro" id="IPR042178">
    <property type="entry name" value="Serpin_sf_1"/>
</dbReference>
<evidence type="ECO:0000259" key="4">
    <source>
        <dbReference type="SMART" id="SM00093"/>
    </source>
</evidence>
<evidence type="ECO:0000256" key="1">
    <source>
        <dbReference type="ARBA" id="ARBA00009500"/>
    </source>
</evidence>
<sequence length="425" mass="47939">MQLCLLLCLVLLSPQVVSRHHLRNRVAKKKVRELPVVTPAPPGHRDFIFELFRALVAAGPDQNIFFSPLSIAMTLGMISLGARSNTKAQILEGLCFDFQCNPEELLHKTFHQLLQELNGPKEDLQLSLGNALFVNPTVDIQDTFLSAMRTLYLADSFPTDFKDPEAAKKQINDYVAKQTKGRIVDLVKKLDSDGFMVLVNYIFFKAKWQTNFDPKSTKEQDFHVTSERVVPVPMMKREDQYLYLVDRNLFCNVVGVPYQGNATAFFILPNEGKMGQLEAGLNKETLRKWIKMLTKSTLQLYLPKFSIEGSYQLDKVLPKLGITDIFTSDADLTGLSNKPNIQVSEMVHKAVIEVDESGTKAAAATDVSIMFRCHSSFKKSKWTTGWKWPITGLYHPVDEVSFMGLAGSGRMEAWRLSTEDTGNYL</sequence>
<dbReference type="GO" id="GO:0070684">
    <property type="term" value="P:seminal clot liquefaction"/>
    <property type="evidence" value="ECO:0007669"/>
    <property type="project" value="Ensembl"/>
</dbReference>
<dbReference type="Ensembl" id="ENSRFET00010012982.1">
    <property type="protein sequence ID" value="ENSRFEP00010011868.1"/>
    <property type="gene ID" value="ENSRFEG00010008029.1"/>
</dbReference>
<dbReference type="GO" id="GO:0007283">
    <property type="term" value="P:spermatogenesis"/>
    <property type="evidence" value="ECO:0007669"/>
    <property type="project" value="Ensembl"/>
</dbReference>
<evidence type="ECO:0000256" key="3">
    <source>
        <dbReference type="SAM" id="SignalP"/>
    </source>
</evidence>
<dbReference type="GO" id="GO:0036024">
    <property type="term" value="C:protein C inhibitor-TMPRSS7 complex"/>
    <property type="evidence" value="ECO:0007669"/>
    <property type="project" value="Ensembl"/>
</dbReference>
<dbReference type="InterPro" id="IPR023796">
    <property type="entry name" value="Serpin_dom"/>
</dbReference>
<reference evidence="5" key="5">
    <citation type="submission" date="2025-09" db="UniProtKB">
        <authorList>
            <consortium name="Ensembl"/>
        </authorList>
    </citation>
    <scope>IDENTIFICATION</scope>
</reference>
<dbReference type="GO" id="GO:0036025">
    <property type="term" value="C:protein C inhibitor-TMPRSS11E complex"/>
    <property type="evidence" value="ECO:0007669"/>
    <property type="project" value="Ensembl"/>
</dbReference>
<dbReference type="GO" id="GO:0002080">
    <property type="term" value="C:acrosomal membrane"/>
    <property type="evidence" value="ECO:0007669"/>
    <property type="project" value="Ensembl"/>
</dbReference>
<dbReference type="PANTHER" id="PTHR11461:SF274">
    <property type="entry name" value="PLASMA SERINE PROTEASE INHIBITOR"/>
    <property type="match status" value="1"/>
</dbReference>
<feature type="signal peptide" evidence="3">
    <location>
        <begin position="1"/>
        <end position="18"/>
    </location>
</feature>
<dbReference type="GO" id="GO:0031091">
    <property type="term" value="C:platelet alpha granule"/>
    <property type="evidence" value="ECO:0007669"/>
    <property type="project" value="Ensembl"/>
</dbReference>
<reference evidence="5 6" key="2">
    <citation type="journal article" date="2018" name="Annu Rev Anim Biosci">
        <title>Bat Biology, Genomes, and the Bat1K Project: To Generate Chromosome-Level Genomes for All Living Bat Species.</title>
        <authorList>
            <person name="Teeling E.C."/>
            <person name="Vernes S.C."/>
            <person name="Davalos L.M."/>
            <person name="Ray D.A."/>
            <person name="Gilbert M.T.P."/>
            <person name="Myers E."/>
        </authorList>
    </citation>
    <scope>NUCLEOTIDE SEQUENCE</scope>
</reference>
<protein>
    <submittedName>
        <fullName evidence="5">Serpin family A member 5</fullName>
    </submittedName>
</protein>
<dbReference type="AlphaFoldDB" id="A0A671EJG2"/>
<dbReference type="Gene3D" id="3.30.497.10">
    <property type="entry name" value="Antithrombin, subunit I, domain 2"/>
    <property type="match status" value="1"/>
</dbReference>
<dbReference type="GO" id="GO:0036030">
    <property type="term" value="C:protein C inhibitor-plasma kallikrein complex"/>
    <property type="evidence" value="ECO:0007669"/>
    <property type="project" value="Ensembl"/>
</dbReference>
<dbReference type="GO" id="GO:0036026">
    <property type="term" value="C:protein C inhibitor-PLAT complex"/>
    <property type="evidence" value="ECO:0007669"/>
    <property type="project" value="Ensembl"/>
</dbReference>
<dbReference type="GO" id="GO:0032190">
    <property type="term" value="F:acrosin binding"/>
    <property type="evidence" value="ECO:0007669"/>
    <property type="project" value="Ensembl"/>
</dbReference>
<dbReference type="SUPFAM" id="SSF56574">
    <property type="entry name" value="Serpins"/>
    <property type="match status" value="1"/>
</dbReference>
<dbReference type="GO" id="GO:0097181">
    <property type="term" value="C:protein C inhibitor-coagulation factor V complex"/>
    <property type="evidence" value="ECO:0007669"/>
    <property type="project" value="Ensembl"/>
</dbReference>
<evidence type="ECO:0000313" key="5">
    <source>
        <dbReference type="Ensembl" id="ENSRFEP00010011868.1"/>
    </source>
</evidence>
<accession>A0A671EJG2</accession>
<dbReference type="GO" id="GO:0097182">
    <property type="term" value="C:protein C inhibitor-coagulation factor Xa complex"/>
    <property type="evidence" value="ECO:0007669"/>
    <property type="project" value="Ensembl"/>
</dbReference>
<dbReference type="PANTHER" id="PTHR11461">
    <property type="entry name" value="SERINE PROTEASE INHIBITOR, SERPIN"/>
    <property type="match status" value="1"/>
</dbReference>
<dbReference type="Pfam" id="PF00079">
    <property type="entry name" value="Serpin"/>
    <property type="match status" value="1"/>
</dbReference>
<dbReference type="SMART" id="SM00093">
    <property type="entry name" value="SERPIN"/>
    <property type="match status" value="1"/>
</dbReference>
<dbReference type="GO" id="GO:0036029">
    <property type="term" value="C:protein C inhibitor-KLK3 complex"/>
    <property type="evidence" value="ECO:0007669"/>
    <property type="project" value="Ensembl"/>
</dbReference>